<dbReference type="RefSeq" id="WP_423248736.1">
    <property type="nucleotide sequence ID" value="NZ_CACRUQ010000018.1"/>
</dbReference>
<feature type="transmembrane region" description="Helical" evidence="6">
    <location>
        <begin position="461"/>
        <end position="486"/>
    </location>
</feature>
<gene>
    <name evidence="7" type="ORF">RTLFYP15_02030</name>
</gene>
<evidence type="ECO:0000256" key="1">
    <source>
        <dbReference type="ARBA" id="ARBA00004651"/>
    </source>
</evidence>
<feature type="transmembrane region" description="Helical" evidence="6">
    <location>
        <begin position="52"/>
        <end position="70"/>
    </location>
</feature>
<evidence type="ECO:0000256" key="5">
    <source>
        <dbReference type="ARBA" id="ARBA00023136"/>
    </source>
</evidence>
<evidence type="ECO:0000256" key="6">
    <source>
        <dbReference type="SAM" id="Phobius"/>
    </source>
</evidence>
<organism evidence="7">
    <name type="scientific">[Ruminococcus] torques</name>
    <dbReference type="NCBI Taxonomy" id="33039"/>
    <lineage>
        <taxon>Bacteria</taxon>
        <taxon>Bacillati</taxon>
        <taxon>Bacillota</taxon>
        <taxon>Clostridia</taxon>
        <taxon>Lachnospirales</taxon>
        <taxon>Lachnospiraceae</taxon>
        <taxon>Mediterraneibacter</taxon>
    </lineage>
</organism>
<name>A0A6N3DVR6_9FIRM</name>
<feature type="transmembrane region" description="Helical" evidence="6">
    <location>
        <begin position="306"/>
        <end position="327"/>
    </location>
</feature>
<feature type="transmembrane region" description="Helical" evidence="6">
    <location>
        <begin position="90"/>
        <end position="112"/>
    </location>
</feature>
<evidence type="ECO:0000313" key="7">
    <source>
        <dbReference type="EMBL" id="VYU30621.1"/>
    </source>
</evidence>
<feature type="transmembrane region" description="Helical" evidence="6">
    <location>
        <begin position="124"/>
        <end position="141"/>
    </location>
</feature>
<evidence type="ECO:0008006" key="8">
    <source>
        <dbReference type="Google" id="ProtNLM"/>
    </source>
</evidence>
<dbReference type="PANTHER" id="PTHR30250:SF26">
    <property type="entry name" value="PSMA PROTEIN"/>
    <property type="match status" value="1"/>
</dbReference>
<sequence>MRSKQAMKNLLWNLILQIVVFISGIILPRFFLEGYGSTVNGMVTSINQFLTYMGLAEAGVGTASVVALYVPLAEQKQDDVNSILTATKMFYYRSGMIFVGLVVALVAVYPYLISQQLSSGTVRMMIVVLASSTLIDYLFLGKYKVILTAMQRGYVVAIAQTIGTIVNMTISIVLIEMHANVVLVKAVATGAYILRFFVVRWYVKKEVPEISFNTTPNYKAINQRGAALLHQIVGIIVNNTDVVVLTVMLGSASLVEVSVYSIYNMIVSSMYTLLSVFSNGLSAGFGEVISKKEEDVLHTSYSNFEYMYFIVFFIACICVAVLLLPFVKIYTANVKDADYIRPLAAILFVAIIFLQNVRIPGLTMICAAGHYKETQPQAIREAVINLTISLLLVGKFKMLGVLIGTVCSYGYRSTEIILYNRKYLVKGSGKNTLYRLIRNTVVMLIWSMIGCLKLAPQLSTFLQWFIGAAIIGVLSGLSILLVNYICEPNEFKMLLSRATNLLKKR</sequence>
<dbReference type="EMBL" id="CACRUQ010000018">
    <property type="protein sequence ID" value="VYU30621.1"/>
    <property type="molecule type" value="Genomic_DNA"/>
</dbReference>
<dbReference type="GO" id="GO:0005886">
    <property type="term" value="C:plasma membrane"/>
    <property type="evidence" value="ECO:0007669"/>
    <property type="project" value="UniProtKB-SubCell"/>
</dbReference>
<keyword evidence="4 6" id="KW-1133">Transmembrane helix</keyword>
<feature type="transmembrane region" description="Helical" evidence="6">
    <location>
        <begin position="262"/>
        <end position="285"/>
    </location>
</feature>
<keyword evidence="5 6" id="KW-0472">Membrane</keyword>
<feature type="transmembrane region" description="Helical" evidence="6">
    <location>
        <begin position="12"/>
        <end position="32"/>
    </location>
</feature>
<feature type="transmembrane region" description="Helical" evidence="6">
    <location>
        <begin position="228"/>
        <end position="250"/>
    </location>
</feature>
<proteinExistence type="predicted"/>
<keyword evidence="3 6" id="KW-0812">Transmembrane</keyword>
<dbReference type="PANTHER" id="PTHR30250">
    <property type="entry name" value="PST FAMILY PREDICTED COLANIC ACID TRANSPORTER"/>
    <property type="match status" value="1"/>
</dbReference>
<comment type="subcellular location">
    <subcellularLocation>
        <location evidence="1">Cell membrane</location>
        <topology evidence="1">Multi-pass membrane protein</topology>
    </subcellularLocation>
</comment>
<keyword evidence="2" id="KW-1003">Cell membrane</keyword>
<feature type="transmembrane region" description="Helical" evidence="6">
    <location>
        <begin position="339"/>
        <end position="357"/>
    </location>
</feature>
<reference evidence="7" key="1">
    <citation type="submission" date="2019-11" db="EMBL/GenBank/DDBJ databases">
        <authorList>
            <person name="Feng L."/>
        </authorList>
    </citation>
    <scope>NUCLEOTIDE SEQUENCE</scope>
    <source>
        <strain evidence="7">RtorquesLFYP15</strain>
    </source>
</reference>
<dbReference type="AlphaFoldDB" id="A0A6N3DVR6"/>
<evidence type="ECO:0000256" key="2">
    <source>
        <dbReference type="ARBA" id="ARBA00022475"/>
    </source>
</evidence>
<accession>A0A6N3DVR6</accession>
<feature type="transmembrane region" description="Helical" evidence="6">
    <location>
        <begin position="181"/>
        <end position="203"/>
    </location>
</feature>
<feature type="transmembrane region" description="Helical" evidence="6">
    <location>
        <begin position="153"/>
        <end position="175"/>
    </location>
</feature>
<dbReference type="InterPro" id="IPR050833">
    <property type="entry name" value="Poly_Biosynth_Transport"/>
</dbReference>
<protein>
    <recommendedName>
        <fullName evidence="8">Polysaccharide biosynthesis protein C-terminal domain-containing protein</fullName>
    </recommendedName>
</protein>
<evidence type="ECO:0000256" key="4">
    <source>
        <dbReference type="ARBA" id="ARBA00022989"/>
    </source>
</evidence>
<evidence type="ECO:0000256" key="3">
    <source>
        <dbReference type="ARBA" id="ARBA00022692"/>
    </source>
</evidence>